<reference evidence="1 2" key="2">
    <citation type="submission" date="2018-11" db="EMBL/GenBank/DDBJ databases">
        <authorList>
            <consortium name="Pathogen Informatics"/>
        </authorList>
    </citation>
    <scope>NUCLEOTIDE SEQUENCE [LARGE SCALE GENOMIC DNA]</scope>
</reference>
<evidence type="ECO:0000313" key="2">
    <source>
        <dbReference type="Proteomes" id="UP000267096"/>
    </source>
</evidence>
<gene>
    <name evidence="1" type="ORF">ASIM_LOCUS3684</name>
</gene>
<dbReference type="EMBL" id="UYRR01005892">
    <property type="protein sequence ID" value="VDK22095.1"/>
    <property type="molecule type" value="Genomic_DNA"/>
</dbReference>
<evidence type="ECO:0000313" key="3">
    <source>
        <dbReference type="WBParaSite" id="ASIM_0000385401-mRNA-1"/>
    </source>
</evidence>
<dbReference type="WBParaSite" id="ASIM_0000385401-mRNA-1">
    <property type="protein sequence ID" value="ASIM_0000385401-mRNA-1"/>
    <property type="gene ID" value="ASIM_0000385401"/>
</dbReference>
<sequence>MLRPELFDRALEVHKYLSESFSVVVDGRAYHHSDLCKQYCDVNKALYVLKDSQRQIMEAEQANKPPPPNIIIDHPKSTIHGFVVVFVVVLFEIVSVSDGWVLRKLNIALANRMFWKLFKSGIQIYNECSIIYILCDFTIRMQWSYLTNHTNTAR</sequence>
<organism evidence="3">
    <name type="scientific">Anisakis simplex</name>
    <name type="common">Herring worm</name>
    <dbReference type="NCBI Taxonomy" id="6269"/>
    <lineage>
        <taxon>Eukaryota</taxon>
        <taxon>Metazoa</taxon>
        <taxon>Ecdysozoa</taxon>
        <taxon>Nematoda</taxon>
        <taxon>Chromadorea</taxon>
        <taxon>Rhabditida</taxon>
        <taxon>Spirurina</taxon>
        <taxon>Ascaridomorpha</taxon>
        <taxon>Ascaridoidea</taxon>
        <taxon>Anisakidae</taxon>
        <taxon>Anisakis</taxon>
        <taxon>Anisakis simplex complex</taxon>
    </lineage>
</organism>
<dbReference type="Proteomes" id="UP000267096">
    <property type="component" value="Unassembled WGS sequence"/>
</dbReference>
<evidence type="ECO:0000313" key="1">
    <source>
        <dbReference type="EMBL" id="VDK22095.1"/>
    </source>
</evidence>
<reference evidence="3" key="1">
    <citation type="submission" date="2017-02" db="UniProtKB">
        <authorList>
            <consortium name="WormBaseParasite"/>
        </authorList>
    </citation>
    <scope>IDENTIFICATION</scope>
</reference>
<keyword evidence="2" id="KW-1185">Reference proteome</keyword>
<name>A0A0M3J8F1_ANISI</name>
<dbReference type="AlphaFoldDB" id="A0A0M3J8F1"/>
<proteinExistence type="predicted"/>
<protein>
    <submittedName>
        <fullName evidence="3">BRO1 domain-containing protein</fullName>
    </submittedName>
</protein>
<accession>A0A0M3J8F1</accession>